<sequence length="245" mass="26162">MAYVPQDLLDRINALEREVRELRGRAQIRPALNQILAGDVVVGEGGRLLVQDPDGDAIFETGQAVTGDWFVTMRRDNGVPAVSVGASAYEGDSAVKQMVRVFNRDGAVIVMDDYYADGYLGRPFVPIPIAPAVSITSDTETAAYSGHMIVQHKVLNVNAQITAPAGTAARVRLTLNGSEIGSWTISSAATTAEINQRIPLSASAHPHSTQSVVVMWAQRTSGTGTCTLRVRGLWGLNTITESEGS</sequence>
<dbReference type="Proteomes" id="UP000471293">
    <property type="component" value="Unassembled WGS sequence"/>
</dbReference>
<gene>
    <name evidence="1" type="ORF">G3I29_31020</name>
</gene>
<organism evidence="1 2">
    <name type="scientific">Streptomyces halstedii</name>
    <dbReference type="NCBI Taxonomy" id="1944"/>
    <lineage>
        <taxon>Bacteria</taxon>
        <taxon>Bacillati</taxon>
        <taxon>Actinomycetota</taxon>
        <taxon>Actinomycetes</taxon>
        <taxon>Kitasatosporales</taxon>
        <taxon>Streptomycetaceae</taxon>
        <taxon>Streptomyces</taxon>
    </lineage>
</organism>
<dbReference type="EMBL" id="JAAGLQ010000648">
    <property type="protein sequence ID" value="NEA19808.1"/>
    <property type="molecule type" value="Genomic_DNA"/>
</dbReference>
<reference evidence="1 2" key="1">
    <citation type="submission" date="2020-01" db="EMBL/GenBank/DDBJ databases">
        <title>Insect and environment-associated Actinomycetes.</title>
        <authorList>
            <person name="Currrie C."/>
            <person name="Chevrette M."/>
            <person name="Carlson C."/>
            <person name="Stubbendieck R."/>
            <person name="Wendt-Pienkowski E."/>
        </authorList>
    </citation>
    <scope>NUCLEOTIDE SEQUENCE [LARGE SCALE GENOMIC DNA]</scope>
    <source>
        <strain evidence="1 2">SID11342</strain>
    </source>
</reference>
<protein>
    <submittedName>
        <fullName evidence="1">Uncharacterized protein</fullName>
    </submittedName>
</protein>
<dbReference type="RefSeq" id="WP_164349338.1">
    <property type="nucleotide sequence ID" value="NZ_JAAGLQ010000648.1"/>
</dbReference>
<comment type="caution">
    <text evidence="1">The sequence shown here is derived from an EMBL/GenBank/DDBJ whole genome shotgun (WGS) entry which is preliminary data.</text>
</comment>
<accession>A0A6N9U873</accession>
<dbReference type="AlphaFoldDB" id="A0A6N9U873"/>
<name>A0A6N9U873_STRHA</name>
<evidence type="ECO:0000313" key="1">
    <source>
        <dbReference type="EMBL" id="NEA19808.1"/>
    </source>
</evidence>
<proteinExistence type="predicted"/>
<evidence type="ECO:0000313" key="2">
    <source>
        <dbReference type="Proteomes" id="UP000471293"/>
    </source>
</evidence>